<dbReference type="PANTHER" id="PTHR43597">
    <property type="entry name" value="SULFUR ACCEPTOR PROTEIN CSDE"/>
    <property type="match status" value="1"/>
</dbReference>
<dbReference type="Proteomes" id="UP001231616">
    <property type="component" value="Unassembled WGS sequence"/>
</dbReference>
<dbReference type="PANTHER" id="PTHR43597:SF5">
    <property type="entry name" value="SUFE-LIKE PROTEIN 2, CHLOROPLASTIC"/>
    <property type="match status" value="1"/>
</dbReference>
<protein>
    <submittedName>
        <fullName evidence="3">SufE family protein</fullName>
    </submittedName>
</protein>
<accession>A0ABT9H0X2</accession>
<dbReference type="Pfam" id="PF02657">
    <property type="entry name" value="SufE"/>
    <property type="match status" value="1"/>
</dbReference>
<organism evidence="3 4">
    <name type="scientific">Alkalimonas collagenimarina</name>
    <dbReference type="NCBI Taxonomy" id="400390"/>
    <lineage>
        <taxon>Bacteria</taxon>
        <taxon>Pseudomonadati</taxon>
        <taxon>Pseudomonadota</taxon>
        <taxon>Gammaproteobacteria</taxon>
        <taxon>Alkalimonas</taxon>
    </lineage>
</organism>
<evidence type="ECO:0000259" key="2">
    <source>
        <dbReference type="Pfam" id="PF02657"/>
    </source>
</evidence>
<reference evidence="3 4" key="1">
    <citation type="submission" date="2023-08" db="EMBL/GenBank/DDBJ databases">
        <authorList>
            <person name="Joshi A."/>
            <person name="Thite S."/>
        </authorList>
    </citation>
    <scope>NUCLEOTIDE SEQUENCE [LARGE SCALE GENOMIC DNA]</scope>
    <source>
        <strain evidence="3 4">AC40</strain>
    </source>
</reference>
<sequence>MSFMNDCIAETAQALEHIRQDLLPELANPGHWQERYRALMGLARQLPTLPEERRPSSALIEGCESRAWLLHYFDSVEDKHYFVFESDARIVKALLAVLLCQINGMDNKTFKACQLELCLKELHLTQHLSQSRSKGLSSVIKHLQQLQASS</sequence>
<dbReference type="SUPFAM" id="SSF82649">
    <property type="entry name" value="SufE/NifU"/>
    <property type="match status" value="1"/>
</dbReference>
<comment type="caution">
    <text evidence="3">The sequence shown here is derived from an EMBL/GenBank/DDBJ whole genome shotgun (WGS) entry which is preliminary data.</text>
</comment>
<comment type="similarity">
    <text evidence="1">Belongs to the SufE family.</text>
</comment>
<evidence type="ECO:0000313" key="3">
    <source>
        <dbReference type="EMBL" id="MDP4536940.1"/>
    </source>
</evidence>
<keyword evidence="4" id="KW-1185">Reference proteome</keyword>
<evidence type="ECO:0000313" key="4">
    <source>
        <dbReference type="Proteomes" id="UP001231616"/>
    </source>
</evidence>
<dbReference type="InterPro" id="IPR003808">
    <property type="entry name" value="Fe-S_metab-assoc_dom"/>
</dbReference>
<evidence type="ECO:0000256" key="1">
    <source>
        <dbReference type="ARBA" id="ARBA00010282"/>
    </source>
</evidence>
<dbReference type="EMBL" id="JAUZVZ010000016">
    <property type="protein sequence ID" value="MDP4536940.1"/>
    <property type="molecule type" value="Genomic_DNA"/>
</dbReference>
<dbReference type="RefSeq" id="WP_305894202.1">
    <property type="nucleotide sequence ID" value="NZ_JAUZVZ010000016.1"/>
</dbReference>
<name>A0ABT9H0X2_9GAMM</name>
<proteinExistence type="inferred from homology"/>
<dbReference type="Gene3D" id="3.90.1010.10">
    <property type="match status" value="1"/>
</dbReference>
<feature type="domain" description="Fe-S metabolism associated" evidence="2">
    <location>
        <begin position="26"/>
        <end position="145"/>
    </location>
</feature>
<gene>
    <name evidence="3" type="ORF">Q3O60_12125</name>
</gene>